<dbReference type="GO" id="GO:0016020">
    <property type="term" value="C:membrane"/>
    <property type="evidence" value="ECO:0007669"/>
    <property type="project" value="UniProtKB-SubCell"/>
</dbReference>
<dbReference type="AlphaFoldDB" id="A0A072NES9"/>
<comment type="similarity">
    <text evidence="2">Belongs to the amino acid-polyamine-organocation (APC) superfamily. Spore germination protein (SGP) (TC 2.A.3.9) family.</text>
</comment>
<sequence>MRVQITNGMLMGLIINMVYAKAIGLTQGSMAREVGRDIWLSTIIANMVAAAFIVFVVLVIQRMPKGDLIEQGKKMIGAWFGKLLAIIFFLYFLSSMGPIMATFVYHLKDYFLPDAHTMVFIIVAMVVGCYAIYFGIEVIARMALVGVFSVLSLNILLLLGSIAKFDIRELLPIFESGVVNTAWAGRHLFADWTMVFMMIALILPNVKQIKVWKRSNLAGVLYGAGFILMWPIVETGVLSARVAGEYIVSCMQMARSAQIGVYIHRYEMIMVAFFAVSLLTQSMMSLYCASISLQKVFGLKSYRPLIIPVGLLFGGFGYWIVFDHARAMRFIEHEWIGISLSIAICVPLFIWLVGFALKDKLKNE</sequence>
<evidence type="ECO:0000313" key="10">
    <source>
        <dbReference type="Proteomes" id="UP000027936"/>
    </source>
</evidence>
<evidence type="ECO:0000256" key="8">
    <source>
        <dbReference type="SAM" id="Phobius"/>
    </source>
</evidence>
<evidence type="ECO:0000256" key="7">
    <source>
        <dbReference type="ARBA" id="ARBA00023136"/>
    </source>
</evidence>
<comment type="subcellular location">
    <subcellularLocation>
        <location evidence="1">Membrane</location>
        <topology evidence="1">Multi-pass membrane protein</topology>
    </subcellularLocation>
</comment>
<keyword evidence="3" id="KW-0813">Transport</keyword>
<feature type="transmembrane region" description="Helical" evidence="8">
    <location>
        <begin position="305"/>
        <end position="322"/>
    </location>
</feature>
<accession>A0A072NES9</accession>
<dbReference type="OrthoDB" id="2078716at2"/>
<feature type="transmembrane region" description="Helical" evidence="8">
    <location>
        <begin position="215"/>
        <end position="233"/>
    </location>
</feature>
<feature type="transmembrane region" description="Helical" evidence="8">
    <location>
        <begin position="268"/>
        <end position="293"/>
    </location>
</feature>
<feature type="transmembrane region" description="Helical" evidence="8">
    <location>
        <begin position="117"/>
        <end position="136"/>
    </location>
</feature>
<keyword evidence="7 8" id="KW-0472">Membrane</keyword>
<keyword evidence="5 8" id="KW-0812">Transmembrane</keyword>
<feature type="transmembrane region" description="Helical" evidence="8">
    <location>
        <begin position="80"/>
        <end position="105"/>
    </location>
</feature>
<evidence type="ECO:0000256" key="5">
    <source>
        <dbReference type="ARBA" id="ARBA00022692"/>
    </source>
</evidence>
<evidence type="ECO:0000256" key="1">
    <source>
        <dbReference type="ARBA" id="ARBA00004141"/>
    </source>
</evidence>
<dbReference type="PANTHER" id="PTHR34975:SF2">
    <property type="entry name" value="SPORE GERMINATION PROTEIN A2"/>
    <property type="match status" value="1"/>
</dbReference>
<feature type="transmembrane region" description="Helical" evidence="8">
    <location>
        <begin position="7"/>
        <end position="26"/>
    </location>
</feature>
<protein>
    <submittedName>
        <fullName evidence="9">Spore germination protein</fullName>
    </submittedName>
</protein>
<feature type="transmembrane region" description="Helical" evidence="8">
    <location>
        <begin position="143"/>
        <end position="163"/>
    </location>
</feature>
<proteinExistence type="inferred from homology"/>
<dbReference type="Proteomes" id="UP000027936">
    <property type="component" value="Unassembled WGS sequence"/>
</dbReference>
<feature type="transmembrane region" description="Helical" evidence="8">
    <location>
        <begin position="183"/>
        <end position="203"/>
    </location>
</feature>
<evidence type="ECO:0000313" key="9">
    <source>
        <dbReference type="EMBL" id="KEF36189.1"/>
    </source>
</evidence>
<evidence type="ECO:0000256" key="4">
    <source>
        <dbReference type="ARBA" id="ARBA00022544"/>
    </source>
</evidence>
<dbReference type="GO" id="GO:0009847">
    <property type="term" value="P:spore germination"/>
    <property type="evidence" value="ECO:0007669"/>
    <property type="project" value="InterPro"/>
</dbReference>
<comment type="caution">
    <text evidence="9">The sequence shown here is derived from an EMBL/GenBank/DDBJ whole genome shotgun (WGS) entry which is preliminary data.</text>
</comment>
<name>A0A072NES9_SCHAZ</name>
<dbReference type="PANTHER" id="PTHR34975">
    <property type="entry name" value="SPORE GERMINATION PROTEIN A2"/>
    <property type="match status" value="1"/>
</dbReference>
<organism evidence="9 10">
    <name type="scientific">Schinkia azotoformans MEV2011</name>
    <dbReference type="NCBI Taxonomy" id="1348973"/>
    <lineage>
        <taxon>Bacteria</taxon>
        <taxon>Bacillati</taxon>
        <taxon>Bacillota</taxon>
        <taxon>Bacilli</taxon>
        <taxon>Bacillales</taxon>
        <taxon>Bacillaceae</taxon>
        <taxon>Calidifontibacillus/Schinkia group</taxon>
        <taxon>Schinkia</taxon>
    </lineage>
</organism>
<feature type="transmembrane region" description="Helical" evidence="8">
    <location>
        <begin position="334"/>
        <end position="357"/>
    </location>
</feature>
<keyword evidence="4" id="KW-0309">Germination</keyword>
<feature type="transmembrane region" description="Helical" evidence="8">
    <location>
        <begin position="38"/>
        <end position="60"/>
    </location>
</feature>
<reference evidence="9 10" key="1">
    <citation type="submission" date="2014-04" db="EMBL/GenBank/DDBJ databases">
        <title>Draft genome sequence of Bacillus azotoformans MEV2011, a (co-) denitrifying strain unable to grow in the presence of oxygen.</title>
        <authorList>
            <person name="Nielsen M."/>
            <person name="Schreiber L."/>
            <person name="Finster K."/>
            <person name="Schramm A."/>
        </authorList>
    </citation>
    <scope>NUCLEOTIDE SEQUENCE [LARGE SCALE GENOMIC DNA]</scope>
    <source>
        <strain evidence="9 10">MEV2011</strain>
    </source>
</reference>
<evidence type="ECO:0000256" key="2">
    <source>
        <dbReference type="ARBA" id="ARBA00007998"/>
    </source>
</evidence>
<evidence type="ECO:0000256" key="3">
    <source>
        <dbReference type="ARBA" id="ARBA00022448"/>
    </source>
</evidence>
<dbReference type="InterPro" id="IPR004761">
    <property type="entry name" value="Spore_GerAB"/>
</dbReference>
<evidence type="ECO:0000256" key="6">
    <source>
        <dbReference type="ARBA" id="ARBA00022989"/>
    </source>
</evidence>
<dbReference type="Pfam" id="PF03845">
    <property type="entry name" value="Spore_permease"/>
    <property type="match status" value="1"/>
</dbReference>
<gene>
    <name evidence="9" type="ORF">M670_04642</name>
</gene>
<dbReference type="EMBL" id="JJRY01000033">
    <property type="protein sequence ID" value="KEF36189.1"/>
    <property type="molecule type" value="Genomic_DNA"/>
</dbReference>
<keyword evidence="6 8" id="KW-1133">Transmembrane helix</keyword>
<dbReference type="RefSeq" id="WP_035198733.1">
    <property type="nucleotide sequence ID" value="NZ_JJRY01000033.1"/>
</dbReference>
<dbReference type="PATRIC" id="fig|1348973.3.peg.4511"/>